<dbReference type="OrthoDB" id="6269447at2759"/>
<sequence length="49" mass="5784">FLRLQSEKEALYHDSRIKIEEVQQRKEDDLKSLSAQNQQLQQEAQAANQ</sequence>
<name>A0A401TL90_CHIPU</name>
<feature type="non-terminal residue" evidence="2">
    <location>
        <position position="1"/>
    </location>
</feature>
<evidence type="ECO:0000313" key="2">
    <source>
        <dbReference type="EMBL" id="GCC43388.1"/>
    </source>
</evidence>
<feature type="non-terminal residue" evidence="2">
    <location>
        <position position="49"/>
    </location>
</feature>
<feature type="region of interest" description="Disordered" evidence="1">
    <location>
        <begin position="29"/>
        <end position="49"/>
    </location>
</feature>
<dbReference type="Proteomes" id="UP000287033">
    <property type="component" value="Unassembled WGS sequence"/>
</dbReference>
<dbReference type="EMBL" id="BEZZ01104095">
    <property type="protein sequence ID" value="GCC43388.1"/>
    <property type="molecule type" value="Genomic_DNA"/>
</dbReference>
<dbReference type="AlphaFoldDB" id="A0A401TL90"/>
<proteinExistence type="predicted"/>
<gene>
    <name evidence="2" type="ORF">chiPu_0027454</name>
</gene>
<accession>A0A401TL90</accession>
<dbReference type="STRING" id="137246.A0A401TL90"/>
<protein>
    <submittedName>
        <fullName evidence="2">Uncharacterized protein</fullName>
    </submittedName>
</protein>
<comment type="caution">
    <text evidence="2">The sequence shown here is derived from an EMBL/GenBank/DDBJ whole genome shotgun (WGS) entry which is preliminary data.</text>
</comment>
<reference evidence="2 3" key="1">
    <citation type="journal article" date="2018" name="Nat. Ecol. Evol.">
        <title>Shark genomes provide insights into elasmobranch evolution and the origin of vertebrates.</title>
        <authorList>
            <person name="Hara Y"/>
            <person name="Yamaguchi K"/>
            <person name="Onimaru K"/>
            <person name="Kadota M"/>
            <person name="Koyanagi M"/>
            <person name="Keeley SD"/>
            <person name="Tatsumi K"/>
            <person name="Tanaka K"/>
            <person name="Motone F"/>
            <person name="Kageyama Y"/>
            <person name="Nozu R"/>
            <person name="Adachi N"/>
            <person name="Nishimura O"/>
            <person name="Nakagawa R"/>
            <person name="Tanegashima C"/>
            <person name="Kiyatake I"/>
            <person name="Matsumoto R"/>
            <person name="Murakumo K"/>
            <person name="Nishida K"/>
            <person name="Terakita A"/>
            <person name="Kuratani S"/>
            <person name="Sato K"/>
            <person name="Hyodo S Kuraku.S."/>
        </authorList>
    </citation>
    <scope>NUCLEOTIDE SEQUENCE [LARGE SCALE GENOMIC DNA]</scope>
</reference>
<evidence type="ECO:0000256" key="1">
    <source>
        <dbReference type="SAM" id="MobiDB-lite"/>
    </source>
</evidence>
<organism evidence="2 3">
    <name type="scientific">Chiloscyllium punctatum</name>
    <name type="common">Brownbanded bambooshark</name>
    <name type="synonym">Hemiscyllium punctatum</name>
    <dbReference type="NCBI Taxonomy" id="137246"/>
    <lineage>
        <taxon>Eukaryota</taxon>
        <taxon>Metazoa</taxon>
        <taxon>Chordata</taxon>
        <taxon>Craniata</taxon>
        <taxon>Vertebrata</taxon>
        <taxon>Chondrichthyes</taxon>
        <taxon>Elasmobranchii</taxon>
        <taxon>Galeomorphii</taxon>
        <taxon>Galeoidea</taxon>
        <taxon>Orectolobiformes</taxon>
        <taxon>Hemiscylliidae</taxon>
        <taxon>Chiloscyllium</taxon>
    </lineage>
</organism>
<feature type="compositionally biased region" description="Low complexity" evidence="1">
    <location>
        <begin position="32"/>
        <end position="49"/>
    </location>
</feature>
<evidence type="ECO:0000313" key="3">
    <source>
        <dbReference type="Proteomes" id="UP000287033"/>
    </source>
</evidence>
<keyword evidence="3" id="KW-1185">Reference proteome</keyword>